<name>A0A850EST4_9BACL</name>
<dbReference type="PANTHER" id="PTHR43649">
    <property type="entry name" value="ARABINOSE-BINDING PROTEIN-RELATED"/>
    <property type="match status" value="1"/>
</dbReference>
<evidence type="ECO:0000256" key="3">
    <source>
        <dbReference type="ARBA" id="ARBA00023136"/>
    </source>
</evidence>
<evidence type="ECO:0000256" key="6">
    <source>
        <dbReference type="SAM" id="MobiDB-lite"/>
    </source>
</evidence>
<dbReference type="InterPro" id="IPR050490">
    <property type="entry name" value="Bact_solute-bd_prot1"/>
</dbReference>
<dbReference type="AlphaFoldDB" id="A0A850EST4"/>
<proteinExistence type="predicted"/>
<accession>A0A850EST4</accession>
<dbReference type="Pfam" id="PF01547">
    <property type="entry name" value="SBP_bac_1"/>
    <property type="match status" value="1"/>
</dbReference>
<evidence type="ECO:0000313" key="9">
    <source>
        <dbReference type="Proteomes" id="UP000564806"/>
    </source>
</evidence>
<evidence type="ECO:0000256" key="4">
    <source>
        <dbReference type="ARBA" id="ARBA00023139"/>
    </source>
</evidence>
<feature type="signal peptide" evidence="7">
    <location>
        <begin position="1"/>
        <end position="24"/>
    </location>
</feature>
<feature type="compositionally biased region" description="Low complexity" evidence="6">
    <location>
        <begin position="26"/>
        <end position="38"/>
    </location>
</feature>
<reference evidence="8" key="1">
    <citation type="submission" date="2020-06" db="EMBL/GenBank/DDBJ databases">
        <title>Paenibacillus sp. nov., isolated from soil.</title>
        <authorList>
            <person name="Seo Y.L."/>
        </authorList>
    </citation>
    <scope>NUCLEOTIDE SEQUENCE [LARGE SCALE GENOMIC DNA]</scope>
    <source>
        <strain evidence="8">JW14</strain>
    </source>
</reference>
<keyword evidence="5" id="KW-0449">Lipoprotein</keyword>
<dbReference type="RefSeq" id="WP_175372344.1">
    <property type="nucleotide sequence ID" value="NZ_JABWCS010000211.1"/>
</dbReference>
<keyword evidence="2 7" id="KW-0732">Signal</keyword>
<organism evidence="8 9">
    <name type="scientific">Paenibacillus agri</name>
    <dbReference type="NCBI Taxonomy" id="2744309"/>
    <lineage>
        <taxon>Bacteria</taxon>
        <taxon>Bacillati</taxon>
        <taxon>Bacillota</taxon>
        <taxon>Bacilli</taxon>
        <taxon>Bacillales</taxon>
        <taxon>Paenibacillaceae</taxon>
        <taxon>Paenibacillus</taxon>
    </lineage>
</organism>
<dbReference type="SUPFAM" id="SSF53850">
    <property type="entry name" value="Periplasmic binding protein-like II"/>
    <property type="match status" value="1"/>
</dbReference>
<feature type="region of interest" description="Disordered" evidence="6">
    <location>
        <begin position="26"/>
        <end position="66"/>
    </location>
</feature>
<dbReference type="Gene3D" id="3.40.190.10">
    <property type="entry name" value="Periplasmic binding protein-like II"/>
    <property type="match status" value="1"/>
</dbReference>
<sequence>MRKLKPLSLLSLVFVLLFSLTACSGSSQNSPSASQNAGNTAKADATNEPVKEEDTQQEEAKPEETYDLGGREIKIGAWWDGTPKADTPEGEKAIQKQAEVEKKYNVKIKYVAVDYFELAEKFTSTVMAGDPFADIMLAPAAYIRSFVKGGYLTALDDVMNVKEETKLSDSIIKAGSYGTGKTYGFVTGPPLFDNTGVLYNKRLFEEAGVPTPEEYIEKGEWTWDTFVDVAKKLTKSKGGSGKIDQWGLTGSPFSLSTASIYSNGGVIFDEDTQKVAIDSPESIEGLEFANKLYNEYKVVKKDEGNDWEDPARYFREGQVAMYPVQLFEVEPRFQNQMEDPYVFVPFPSGPKSGGQFIMGMPQLHVNVIPRGVKDANVVYKIWEDLQSFDTIDEDNQTIAESWFDDEISVNNAMNTFKIMKFARYAGLGVEDNLSQLYRDIIAGKTTPSAGVAKLLPALQSAADKVLKGE</sequence>
<protein>
    <submittedName>
        <fullName evidence="8">Extracellular solute-binding protein</fullName>
    </submittedName>
</protein>
<evidence type="ECO:0000256" key="1">
    <source>
        <dbReference type="ARBA" id="ARBA00022475"/>
    </source>
</evidence>
<comment type="caution">
    <text evidence="8">The sequence shown here is derived from an EMBL/GenBank/DDBJ whole genome shotgun (WGS) entry which is preliminary data.</text>
</comment>
<keyword evidence="9" id="KW-1185">Reference proteome</keyword>
<evidence type="ECO:0000256" key="5">
    <source>
        <dbReference type="ARBA" id="ARBA00023288"/>
    </source>
</evidence>
<evidence type="ECO:0000256" key="7">
    <source>
        <dbReference type="SAM" id="SignalP"/>
    </source>
</evidence>
<evidence type="ECO:0000313" key="8">
    <source>
        <dbReference type="EMBL" id="NUU61852.1"/>
    </source>
</evidence>
<dbReference type="InterPro" id="IPR006059">
    <property type="entry name" value="SBP"/>
</dbReference>
<keyword evidence="4" id="KW-0564">Palmitate</keyword>
<dbReference type="PROSITE" id="PS51257">
    <property type="entry name" value="PROKAR_LIPOPROTEIN"/>
    <property type="match status" value="1"/>
</dbReference>
<evidence type="ECO:0000256" key="2">
    <source>
        <dbReference type="ARBA" id="ARBA00022729"/>
    </source>
</evidence>
<feature type="compositionally biased region" description="Basic and acidic residues" evidence="6">
    <location>
        <begin position="49"/>
        <end position="66"/>
    </location>
</feature>
<dbReference type="PANTHER" id="PTHR43649:SF33">
    <property type="entry name" value="POLYGALACTURONAN_RHAMNOGALACTURONAN-BINDING PROTEIN YTCQ"/>
    <property type="match status" value="1"/>
</dbReference>
<dbReference type="EMBL" id="JABWCS010000211">
    <property type="protein sequence ID" value="NUU61852.1"/>
    <property type="molecule type" value="Genomic_DNA"/>
</dbReference>
<keyword evidence="1" id="KW-1003">Cell membrane</keyword>
<feature type="chain" id="PRO_5039615526" evidence="7">
    <location>
        <begin position="25"/>
        <end position="469"/>
    </location>
</feature>
<gene>
    <name evidence="8" type="ORF">HPT30_16020</name>
</gene>
<dbReference type="Proteomes" id="UP000564806">
    <property type="component" value="Unassembled WGS sequence"/>
</dbReference>
<keyword evidence="3" id="KW-0472">Membrane</keyword>